<dbReference type="Pfam" id="PF06628">
    <property type="entry name" value="Catalase-rel"/>
    <property type="match status" value="1"/>
</dbReference>
<dbReference type="PRINTS" id="PR00067">
    <property type="entry name" value="CATALASE"/>
</dbReference>
<keyword evidence="8 10" id="KW-0408">Iron</keyword>
<comment type="cofactor">
    <cofactor evidence="1 10 12">
        <name>heme</name>
        <dbReference type="ChEBI" id="CHEBI:30413"/>
    </cofactor>
</comment>
<dbReference type="PROSITE" id="PS00437">
    <property type="entry name" value="CATALASE_1"/>
    <property type="match status" value="1"/>
</dbReference>
<evidence type="ECO:0000256" key="3">
    <source>
        <dbReference type="ARBA" id="ARBA00012314"/>
    </source>
</evidence>
<keyword evidence="9 10" id="KW-0376">Hydrogen peroxide</keyword>
<feature type="domain" description="Catalase core" evidence="17">
    <location>
        <begin position="39"/>
        <end position="427"/>
    </location>
</feature>
<comment type="similarity">
    <text evidence="2">Belongs to the catalase family. HPII subfamily.</text>
</comment>
<accession>A0A940WY81</accession>
<dbReference type="InterPro" id="IPR011614">
    <property type="entry name" value="Catalase_core"/>
</dbReference>
<dbReference type="PROSITE" id="PS51402">
    <property type="entry name" value="CATALASE_3"/>
    <property type="match status" value="1"/>
</dbReference>
<feature type="active site" evidence="11">
    <location>
        <position position="159"/>
    </location>
</feature>
<dbReference type="EC" id="1.11.1.6" evidence="3 10"/>
<dbReference type="Gene3D" id="1.20.1370.20">
    <property type="match status" value="1"/>
</dbReference>
<dbReference type="GO" id="GO:0005829">
    <property type="term" value="C:cytosol"/>
    <property type="evidence" value="ECO:0007669"/>
    <property type="project" value="TreeGrafter"/>
</dbReference>
<name>A0A940WY81_9BACI</name>
<dbReference type="Gene3D" id="3.40.50.880">
    <property type="match status" value="1"/>
</dbReference>
<evidence type="ECO:0000256" key="1">
    <source>
        <dbReference type="ARBA" id="ARBA00001971"/>
    </source>
</evidence>
<evidence type="ECO:0000259" key="17">
    <source>
        <dbReference type="SMART" id="SM01060"/>
    </source>
</evidence>
<evidence type="ECO:0000256" key="2">
    <source>
        <dbReference type="ARBA" id="ARBA00010660"/>
    </source>
</evidence>
<evidence type="ECO:0000256" key="7">
    <source>
        <dbReference type="ARBA" id="ARBA00023002"/>
    </source>
</evidence>
<organism evidence="18 19">
    <name type="scientific">Halalkalibacter suaedae</name>
    <dbReference type="NCBI Taxonomy" id="2822140"/>
    <lineage>
        <taxon>Bacteria</taxon>
        <taxon>Bacillati</taxon>
        <taxon>Bacillota</taxon>
        <taxon>Bacilli</taxon>
        <taxon>Bacillales</taxon>
        <taxon>Bacillaceae</taxon>
        <taxon>Halalkalibacter</taxon>
    </lineage>
</organism>
<dbReference type="InterPro" id="IPR043156">
    <property type="entry name" value="Catalase_clade2_helical"/>
</dbReference>
<dbReference type="InterPro" id="IPR029062">
    <property type="entry name" value="Class_I_gatase-like"/>
</dbReference>
<dbReference type="PANTHER" id="PTHR42821">
    <property type="entry name" value="CATALASE"/>
    <property type="match status" value="1"/>
</dbReference>
<dbReference type="PANTHER" id="PTHR42821:SF1">
    <property type="entry name" value="CATALASE-B"/>
    <property type="match status" value="1"/>
</dbReference>
<evidence type="ECO:0000256" key="6">
    <source>
        <dbReference type="ARBA" id="ARBA00022723"/>
    </source>
</evidence>
<dbReference type="CDD" id="cd08155">
    <property type="entry name" value="catalase_clade_2"/>
    <property type="match status" value="1"/>
</dbReference>
<protein>
    <recommendedName>
        <fullName evidence="3 10">Catalase</fullName>
        <ecNumber evidence="3 10">1.11.1.6</ecNumber>
    </recommendedName>
</protein>
<sequence length="713" mass="80428">MSDHERLHSNENQKKLNNLDAKEKQLESFTIDHTGKRMTTNQGLRVSNDDDSLRAGRRGPTIMEDFHFREKMTHFDHERIPERVVHARGSGAHGYFQVYEPMHELTEAGFLQDPSKKTPVFVRFSTVLGSKGSPDTARDVRGFATKFYTEEGIFDLVGNNIPIFFIQDAMKFPDVIHAGKPEPNREIPQAATAHDTFWDFVVNNTETAHMVLWVLSDRGIPRSFRMMEGFGVHTFRFVNKQGKARFVKFHWKPILGVHSLVWEEAQQLAGKDPDYHRRDLWNAIDAEHFPEYELGVQILEEEDEFAFDFDILDPTKFWPEEDIPVRKIGKLTLDRNVDNFFAETEQVAFHVANVVPGIDFTNDPLLQGRLFSYLDTQLIRLGGPNFHEIPINRSVSAVVNNQRDGYHRMTINRGVTSYSVNSLQNNDPKPSSEKEGGYVHYAEKVDGRKIRERSPSFNDHYSQATFFWNSMSEVEKQHIINAFHFEVGNVENKQIRQRVVEVFNNVDSELATLIAAGIGVDPPMAPGGTGVKASSPAVSQMTTKKSPKSRTVAILAENGVKYEEITQVIKNLNIEGVSANIISKTLGFITCENGQEIKVDKTFTTSDSVMYDAVYLPGGTESVTKLSEEAKALQFIKEAYTHAKTIGASNEGVELIADAQIYGIAIASVESSSSPINSLGVITIRNATNMQSFTHAFTQGIAKHRHWSREMNL</sequence>
<dbReference type="InterPro" id="IPR024712">
    <property type="entry name" value="Catalase_clade2"/>
</dbReference>
<feature type="compositionally biased region" description="Basic and acidic residues" evidence="16">
    <location>
        <begin position="1"/>
        <end position="14"/>
    </location>
</feature>
<keyword evidence="19" id="KW-1185">Reference proteome</keyword>
<feature type="cross-link" description="3'-histidyl-3-tyrosine (His-Tyr)" evidence="14">
    <location>
        <begin position="350"/>
        <end position="373"/>
    </location>
</feature>
<comment type="function">
    <text evidence="10">Decomposes hydrogen peroxide into water and oxygen; serves to protect cells from the toxic effects of hydrogen peroxide.</text>
</comment>
<comment type="catalytic activity">
    <reaction evidence="10 15">
        <text>2 H2O2 = O2 + 2 H2O</text>
        <dbReference type="Rhea" id="RHEA:20309"/>
        <dbReference type="ChEBI" id="CHEBI:15377"/>
        <dbReference type="ChEBI" id="CHEBI:15379"/>
        <dbReference type="ChEBI" id="CHEBI:16240"/>
        <dbReference type="EC" id="1.11.1.6"/>
    </reaction>
</comment>
<dbReference type="GO" id="GO:0004096">
    <property type="term" value="F:catalase activity"/>
    <property type="evidence" value="ECO:0007669"/>
    <property type="project" value="UniProtKB-UniRule"/>
</dbReference>
<dbReference type="InterPro" id="IPR018028">
    <property type="entry name" value="Catalase"/>
</dbReference>
<dbReference type="InterPro" id="IPR002226">
    <property type="entry name" value="Catalase_haem_BS"/>
</dbReference>
<dbReference type="EMBL" id="JAGKSQ010000008">
    <property type="protein sequence ID" value="MBP3952878.1"/>
    <property type="molecule type" value="Genomic_DNA"/>
</dbReference>
<evidence type="ECO:0000256" key="9">
    <source>
        <dbReference type="ARBA" id="ARBA00023324"/>
    </source>
</evidence>
<dbReference type="GO" id="GO:0042744">
    <property type="term" value="P:hydrogen peroxide catabolic process"/>
    <property type="evidence" value="ECO:0007669"/>
    <property type="project" value="UniProtKB-UniRule"/>
</dbReference>
<dbReference type="Gene3D" id="2.40.180.10">
    <property type="entry name" value="Catalase core domain"/>
    <property type="match status" value="1"/>
</dbReference>
<feature type="binding site" evidence="13">
    <location>
        <position position="83"/>
    </location>
    <ligand>
        <name>heme</name>
        <dbReference type="ChEBI" id="CHEBI:30413"/>
    </ligand>
</feature>
<evidence type="ECO:0000256" key="12">
    <source>
        <dbReference type="PIRSR" id="PIRSR038927-2"/>
    </source>
</evidence>
<dbReference type="PIRSF" id="PIRSF038927">
    <property type="entry name" value="Catalase_clade2"/>
    <property type="match status" value="1"/>
</dbReference>
<evidence type="ECO:0000256" key="8">
    <source>
        <dbReference type="ARBA" id="ARBA00023004"/>
    </source>
</evidence>
<dbReference type="SUPFAM" id="SSF56634">
    <property type="entry name" value="Heme-dependent catalase-like"/>
    <property type="match status" value="1"/>
</dbReference>
<dbReference type="FunFam" id="2.40.180.10:FF:000003">
    <property type="entry name" value="Catalase"/>
    <property type="match status" value="1"/>
</dbReference>
<feature type="region of interest" description="Disordered" evidence="16">
    <location>
        <begin position="1"/>
        <end position="58"/>
    </location>
</feature>
<evidence type="ECO:0000256" key="10">
    <source>
        <dbReference type="PIRNR" id="PIRNR038927"/>
    </source>
</evidence>
<feature type="binding site" description="axial binding residue" evidence="12">
    <location>
        <position position="373"/>
    </location>
    <ligand>
        <name>heme</name>
        <dbReference type="ChEBI" id="CHEBI:30413"/>
    </ligand>
    <ligandPart>
        <name>Fe</name>
        <dbReference type="ChEBI" id="CHEBI:18248"/>
    </ligandPart>
</feature>
<keyword evidence="6 10" id="KW-0479">Metal-binding</keyword>
<keyword evidence="5 10" id="KW-0349">Heme</keyword>
<evidence type="ECO:0000256" key="11">
    <source>
        <dbReference type="PIRSR" id="PIRSR038927-1"/>
    </source>
</evidence>
<dbReference type="GO" id="GO:0046872">
    <property type="term" value="F:metal ion binding"/>
    <property type="evidence" value="ECO:0007669"/>
    <property type="project" value="UniProtKB-KW"/>
</dbReference>
<reference evidence="18" key="1">
    <citation type="submission" date="2021-03" db="EMBL/GenBank/DDBJ databases">
        <title>Bacillus suaedae sp. nov., isolated from Suaeda aralocaspica.</title>
        <authorList>
            <person name="Lei R.F.R."/>
        </authorList>
    </citation>
    <scope>NUCLEOTIDE SEQUENCE</scope>
    <source>
        <strain evidence="18">YZJH907-2</strain>
    </source>
</reference>
<evidence type="ECO:0000256" key="13">
    <source>
        <dbReference type="PIRSR" id="PIRSR038927-3"/>
    </source>
</evidence>
<evidence type="ECO:0000313" key="19">
    <source>
        <dbReference type="Proteomes" id="UP000678228"/>
    </source>
</evidence>
<gene>
    <name evidence="18" type="ORF">J7W16_17280</name>
</gene>
<proteinExistence type="inferred from homology"/>
<dbReference type="Pfam" id="PF18011">
    <property type="entry name" value="Catalase_C"/>
    <property type="match status" value="1"/>
</dbReference>
<evidence type="ECO:0000256" key="16">
    <source>
        <dbReference type="SAM" id="MobiDB-lite"/>
    </source>
</evidence>
<dbReference type="SMART" id="SM01060">
    <property type="entry name" value="Catalase"/>
    <property type="match status" value="1"/>
</dbReference>
<dbReference type="Proteomes" id="UP000678228">
    <property type="component" value="Unassembled WGS sequence"/>
</dbReference>
<dbReference type="GO" id="GO:0020037">
    <property type="term" value="F:heme binding"/>
    <property type="evidence" value="ECO:0007669"/>
    <property type="project" value="UniProtKB-UniRule"/>
</dbReference>
<dbReference type="GO" id="GO:0006979">
    <property type="term" value="P:response to oxidative stress"/>
    <property type="evidence" value="ECO:0007669"/>
    <property type="project" value="InterPro"/>
</dbReference>
<keyword evidence="4 10" id="KW-0575">Peroxidase</keyword>
<feature type="active site" evidence="11">
    <location>
        <position position="86"/>
    </location>
</feature>
<dbReference type="InterPro" id="IPR024708">
    <property type="entry name" value="Catalase_AS"/>
</dbReference>
<dbReference type="Pfam" id="PF00199">
    <property type="entry name" value="Catalase"/>
    <property type="match status" value="1"/>
</dbReference>
<feature type="binding site" evidence="13">
    <location>
        <position position="369"/>
    </location>
    <ligand>
        <name>heme</name>
        <dbReference type="ChEBI" id="CHEBI:30413"/>
    </ligand>
</feature>
<evidence type="ECO:0000256" key="15">
    <source>
        <dbReference type="RuleBase" id="RU000498"/>
    </source>
</evidence>
<evidence type="ECO:0000256" key="4">
    <source>
        <dbReference type="ARBA" id="ARBA00022559"/>
    </source>
</evidence>
<comment type="caution">
    <text evidence="18">The sequence shown here is derived from an EMBL/GenBank/DDBJ whole genome shotgun (WGS) entry which is preliminary data.</text>
</comment>
<dbReference type="SUPFAM" id="SSF52317">
    <property type="entry name" value="Class I glutamine amidotransferase-like"/>
    <property type="match status" value="1"/>
</dbReference>
<dbReference type="InterPro" id="IPR041399">
    <property type="entry name" value="Catalase_large_C"/>
</dbReference>
<feature type="binding site" evidence="13">
    <location>
        <position position="123"/>
    </location>
    <ligand>
        <name>heme</name>
        <dbReference type="ChEBI" id="CHEBI:30413"/>
    </ligand>
</feature>
<dbReference type="CDD" id="cd03132">
    <property type="entry name" value="GATase1_catalase"/>
    <property type="match status" value="1"/>
</dbReference>
<dbReference type="PROSITE" id="PS00438">
    <property type="entry name" value="CATALASE_2"/>
    <property type="match status" value="1"/>
</dbReference>
<dbReference type="AlphaFoldDB" id="A0A940WY81"/>
<dbReference type="InterPro" id="IPR020835">
    <property type="entry name" value="Catalase_sf"/>
</dbReference>
<feature type="binding site" evidence="13">
    <location>
        <position position="380"/>
    </location>
    <ligand>
        <name>heme</name>
        <dbReference type="ChEBI" id="CHEBI:30413"/>
    </ligand>
</feature>
<evidence type="ECO:0000256" key="5">
    <source>
        <dbReference type="ARBA" id="ARBA00022617"/>
    </source>
</evidence>
<keyword evidence="7 10" id="KW-0560">Oxidoreductase</keyword>
<evidence type="ECO:0000313" key="18">
    <source>
        <dbReference type="EMBL" id="MBP3952878.1"/>
    </source>
</evidence>
<evidence type="ECO:0000256" key="14">
    <source>
        <dbReference type="PIRSR" id="PIRSR038927-4"/>
    </source>
</evidence>
<feature type="binding site" evidence="13">
    <location>
        <position position="172"/>
    </location>
    <ligand>
        <name>heme</name>
        <dbReference type="ChEBI" id="CHEBI:30413"/>
    </ligand>
</feature>
<dbReference type="InterPro" id="IPR010582">
    <property type="entry name" value="Catalase_immune_responsive"/>
</dbReference>